<accession>A0A0F5VD46</accession>
<evidence type="ECO:0000256" key="2">
    <source>
        <dbReference type="ARBA" id="ARBA00022989"/>
    </source>
</evidence>
<evidence type="ECO:0000256" key="1">
    <source>
        <dbReference type="ARBA" id="ARBA00022692"/>
    </source>
</evidence>
<keyword evidence="1 4" id="KW-0812">Transmembrane</keyword>
<feature type="domain" description="Major facilitator superfamily (MFS) profile" evidence="5">
    <location>
        <begin position="13"/>
        <end position="402"/>
    </location>
</feature>
<organism evidence="6 7">
    <name type="scientific">Photobacterium halotolerans</name>
    <dbReference type="NCBI Taxonomy" id="265726"/>
    <lineage>
        <taxon>Bacteria</taxon>
        <taxon>Pseudomonadati</taxon>
        <taxon>Pseudomonadota</taxon>
        <taxon>Gammaproteobacteria</taxon>
        <taxon>Vibrionales</taxon>
        <taxon>Vibrionaceae</taxon>
        <taxon>Photobacterium</taxon>
    </lineage>
</organism>
<dbReference type="AlphaFoldDB" id="A0A0F5VD46"/>
<dbReference type="Proteomes" id="UP000033633">
    <property type="component" value="Unassembled WGS sequence"/>
</dbReference>
<dbReference type="PROSITE" id="PS50850">
    <property type="entry name" value="MFS"/>
    <property type="match status" value="1"/>
</dbReference>
<feature type="transmembrane region" description="Helical" evidence="4">
    <location>
        <begin position="109"/>
        <end position="130"/>
    </location>
</feature>
<dbReference type="InterPro" id="IPR036259">
    <property type="entry name" value="MFS_trans_sf"/>
</dbReference>
<dbReference type="Pfam" id="PF07690">
    <property type="entry name" value="MFS_1"/>
    <property type="match status" value="1"/>
</dbReference>
<feature type="transmembrane region" description="Helical" evidence="4">
    <location>
        <begin position="176"/>
        <end position="197"/>
    </location>
</feature>
<keyword evidence="7" id="KW-1185">Reference proteome</keyword>
<dbReference type="RefSeq" id="WP_046220653.1">
    <property type="nucleotide sequence ID" value="NZ_JWYV01000008.1"/>
</dbReference>
<feature type="transmembrane region" description="Helical" evidence="4">
    <location>
        <begin position="79"/>
        <end position="97"/>
    </location>
</feature>
<dbReference type="PANTHER" id="PTHR23546:SF1">
    <property type="entry name" value="MEMBRANE PROTEIN"/>
    <property type="match status" value="1"/>
</dbReference>
<feature type="transmembrane region" description="Helical" evidence="4">
    <location>
        <begin position="293"/>
        <end position="310"/>
    </location>
</feature>
<dbReference type="InterPro" id="IPR020846">
    <property type="entry name" value="MFS_dom"/>
</dbReference>
<protein>
    <submittedName>
        <fullName evidence="6">Permease</fullName>
    </submittedName>
</protein>
<evidence type="ECO:0000313" key="6">
    <source>
        <dbReference type="EMBL" id="KKC99716.1"/>
    </source>
</evidence>
<dbReference type="STRING" id="265726.KY46_10820"/>
<dbReference type="Gene3D" id="1.20.1250.20">
    <property type="entry name" value="MFS general substrate transporter like domains"/>
    <property type="match status" value="1"/>
</dbReference>
<evidence type="ECO:0000256" key="3">
    <source>
        <dbReference type="ARBA" id="ARBA00023136"/>
    </source>
</evidence>
<dbReference type="PATRIC" id="fig|265726.11.peg.4313"/>
<dbReference type="OrthoDB" id="65739at2"/>
<feature type="transmembrane region" description="Helical" evidence="4">
    <location>
        <begin position="316"/>
        <end position="338"/>
    </location>
</feature>
<feature type="transmembrane region" description="Helical" evidence="4">
    <location>
        <begin position="224"/>
        <end position="244"/>
    </location>
</feature>
<keyword evidence="3 4" id="KW-0472">Membrane</keyword>
<feature type="transmembrane region" description="Helical" evidence="4">
    <location>
        <begin position="12"/>
        <end position="37"/>
    </location>
</feature>
<dbReference type="EMBL" id="JWYV01000008">
    <property type="protein sequence ID" value="KKC99716.1"/>
    <property type="molecule type" value="Genomic_DNA"/>
</dbReference>
<dbReference type="PANTHER" id="PTHR23546">
    <property type="entry name" value="TRANSPORT PROTEIN"/>
    <property type="match status" value="1"/>
</dbReference>
<evidence type="ECO:0000256" key="4">
    <source>
        <dbReference type="SAM" id="Phobius"/>
    </source>
</evidence>
<comment type="caution">
    <text evidence="6">The sequence shown here is derived from an EMBL/GenBank/DDBJ whole genome shotgun (WGS) entry which is preliminary data.</text>
</comment>
<gene>
    <name evidence="6" type="ORF">KY46_10820</name>
</gene>
<feature type="transmembrane region" description="Helical" evidence="4">
    <location>
        <begin position="264"/>
        <end position="284"/>
    </location>
</feature>
<evidence type="ECO:0000259" key="5">
    <source>
        <dbReference type="PROSITE" id="PS50850"/>
    </source>
</evidence>
<name>A0A0F5VD46_9GAMM</name>
<feature type="transmembrane region" description="Helical" evidence="4">
    <location>
        <begin position="350"/>
        <end position="372"/>
    </location>
</feature>
<feature type="transmembrane region" description="Helical" evidence="4">
    <location>
        <begin position="150"/>
        <end position="170"/>
    </location>
</feature>
<keyword evidence="2 4" id="KW-1133">Transmembrane helix</keyword>
<feature type="transmembrane region" description="Helical" evidence="4">
    <location>
        <begin position="49"/>
        <end position="67"/>
    </location>
</feature>
<proteinExistence type="predicted"/>
<feature type="transmembrane region" description="Helical" evidence="4">
    <location>
        <begin position="378"/>
        <end position="397"/>
    </location>
</feature>
<dbReference type="InterPro" id="IPR011701">
    <property type="entry name" value="MFS"/>
</dbReference>
<evidence type="ECO:0000313" key="7">
    <source>
        <dbReference type="Proteomes" id="UP000033633"/>
    </source>
</evidence>
<dbReference type="GO" id="GO:0022857">
    <property type="term" value="F:transmembrane transporter activity"/>
    <property type="evidence" value="ECO:0007669"/>
    <property type="project" value="InterPro"/>
</dbReference>
<sequence>MTHDTSRTPHRFHLTLIGLIAALMGIGQNGLLVSLPFLVEHSAFGLPTWSIVIAIGSFLFLPSAPFWGSFSDRNGPKIVVLQSLAGMAVSFLLLLIFTALSDTFSEQTYLWLAGLVVARIIYGCTVAGMVPASQHWAILLCGSQNRLQAITSVSIGLSTGRLVGPLLAMGALKLHIYAPLMLMVAFPVIALLGACWLPKPAFAPKADSEKTSPHRKSRKLPEMILLPFLLTGLLLCATVALLQYSLSPLIGTITTWTTDAISQAIGFLLTLSAGFTLLTQVLVIKKKKLDINTMYRLGGVALLGGFVFFLNSTFWIFTIAMVVTSIGAALLVPAYTSMATQTNPEQSGKIAGWISMSHTLGYGLASLLASTVVISPQLPVWVCIGSAVLVAGIAFTLRKENEVASVI</sequence>
<reference evidence="6 7" key="1">
    <citation type="submission" date="2014-12" db="EMBL/GenBank/DDBJ databases">
        <title>Mercury Reductase activity and rhizosphere competence traits in the genome of root associated Photobacterium halotolerans MELD1.</title>
        <authorList>
            <person name="Mathew D.C."/>
            <person name="Huang C.-C."/>
        </authorList>
    </citation>
    <scope>NUCLEOTIDE SEQUENCE [LARGE SCALE GENOMIC DNA]</scope>
    <source>
        <strain evidence="6 7">MELD1</strain>
    </source>
</reference>
<dbReference type="SUPFAM" id="SSF103473">
    <property type="entry name" value="MFS general substrate transporter"/>
    <property type="match status" value="1"/>
</dbReference>